<protein>
    <submittedName>
        <fullName evidence="2">Uncharacterized protein</fullName>
    </submittedName>
</protein>
<dbReference type="EMBL" id="OCYS01000104">
    <property type="protein sequence ID" value="SON90796.1"/>
    <property type="molecule type" value="Genomic_DNA"/>
</dbReference>
<sequence>MFYTVHSRYSRLRSGTVGANGGHDRFAGEFFPALGFRVKAGASRNDCAAESQMQCLPRAVSSLRRGSKYVAVAFHPCW</sequence>
<dbReference type="Proteomes" id="UP000234166">
    <property type="component" value="Unassembled WGS sequence"/>
</dbReference>
<name>A0AB38E1P2_XANCH</name>
<proteinExistence type="predicted"/>
<evidence type="ECO:0000313" key="4">
    <source>
        <dbReference type="Proteomes" id="UP000234181"/>
    </source>
</evidence>
<evidence type="ECO:0000313" key="2">
    <source>
        <dbReference type="EMBL" id="SON90796.1"/>
    </source>
</evidence>
<dbReference type="AlphaFoldDB" id="A0AB38E1P2"/>
<dbReference type="EMBL" id="OCYT01000110">
    <property type="protein sequence ID" value="SON83879.1"/>
    <property type="molecule type" value="Genomic_DNA"/>
</dbReference>
<accession>A0AB38E1P2</accession>
<reference evidence="3 4" key="1">
    <citation type="submission" date="2017-10" db="EMBL/GenBank/DDBJ databases">
        <authorList>
            <person name="Regsiter A."/>
            <person name="William W."/>
        </authorList>
    </citation>
    <scope>NUCLEOTIDE SEQUENCE [LARGE SCALE GENOMIC DNA]</scope>
    <source>
        <strain evidence="1 4">CFBP6984</strain>
        <strain evidence="2 3">CFBP7430</strain>
    </source>
</reference>
<organism evidence="2 3">
    <name type="scientific">Xanthomonas campestris pv. phaseoli</name>
    <dbReference type="NCBI Taxonomy" id="317013"/>
    <lineage>
        <taxon>Bacteria</taxon>
        <taxon>Pseudomonadati</taxon>
        <taxon>Pseudomonadota</taxon>
        <taxon>Gammaproteobacteria</taxon>
        <taxon>Lysobacterales</taxon>
        <taxon>Lysobacteraceae</taxon>
        <taxon>Xanthomonas</taxon>
    </lineage>
</organism>
<evidence type="ECO:0000313" key="1">
    <source>
        <dbReference type="EMBL" id="SON83879.1"/>
    </source>
</evidence>
<gene>
    <name evidence="1" type="ORF">XAP6984_530045</name>
    <name evidence="2" type="ORF">XAP7430_490046</name>
</gene>
<evidence type="ECO:0000313" key="3">
    <source>
        <dbReference type="Proteomes" id="UP000234166"/>
    </source>
</evidence>
<keyword evidence="4" id="KW-1185">Reference proteome</keyword>
<comment type="caution">
    <text evidence="2">The sequence shown here is derived from an EMBL/GenBank/DDBJ whole genome shotgun (WGS) entry which is preliminary data.</text>
</comment>
<dbReference type="Proteomes" id="UP000234181">
    <property type="component" value="Unassembled WGS sequence"/>
</dbReference>